<comment type="similarity">
    <text evidence="5">Belongs to the Omp25/RopB family.</text>
</comment>
<comment type="subcellular location">
    <subcellularLocation>
        <location evidence="1">Cell outer membrane</location>
    </subcellularLocation>
</comment>
<dbReference type="InterPro" id="IPR051692">
    <property type="entry name" value="OMP-like"/>
</dbReference>
<dbReference type="Gene3D" id="2.40.160.20">
    <property type="match status" value="1"/>
</dbReference>
<evidence type="ECO:0000256" key="5">
    <source>
        <dbReference type="ARBA" id="ARBA00038306"/>
    </source>
</evidence>
<evidence type="ECO:0000256" key="2">
    <source>
        <dbReference type="ARBA" id="ARBA00022729"/>
    </source>
</evidence>
<evidence type="ECO:0000256" key="4">
    <source>
        <dbReference type="ARBA" id="ARBA00023237"/>
    </source>
</evidence>
<keyword evidence="2 6" id="KW-0732">Signal</keyword>
<evidence type="ECO:0000259" key="7">
    <source>
        <dbReference type="Pfam" id="PF13505"/>
    </source>
</evidence>
<accession>A0ABQ4RS40</accession>
<organism evidence="8 9">
    <name type="scientific">Methylobacterium iners</name>
    <dbReference type="NCBI Taxonomy" id="418707"/>
    <lineage>
        <taxon>Bacteria</taxon>
        <taxon>Pseudomonadati</taxon>
        <taxon>Pseudomonadota</taxon>
        <taxon>Alphaproteobacteria</taxon>
        <taxon>Hyphomicrobiales</taxon>
        <taxon>Methylobacteriaceae</taxon>
        <taxon>Methylobacterium</taxon>
    </lineage>
</organism>
<feature type="chain" id="PRO_5047518897" description="Outer membrane protein beta-barrel domain-containing protein" evidence="6">
    <location>
        <begin position="25"/>
        <end position="262"/>
    </location>
</feature>
<dbReference type="PANTHER" id="PTHR34001">
    <property type="entry name" value="BLL7405 PROTEIN"/>
    <property type="match status" value="1"/>
</dbReference>
<dbReference type="SUPFAM" id="SSF56925">
    <property type="entry name" value="OMPA-like"/>
    <property type="match status" value="1"/>
</dbReference>
<dbReference type="InterPro" id="IPR011250">
    <property type="entry name" value="OMP/PagP_B-barrel"/>
</dbReference>
<dbReference type="PANTHER" id="PTHR34001:SF3">
    <property type="entry name" value="BLL7405 PROTEIN"/>
    <property type="match status" value="1"/>
</dbReference>
<comment type="caution">
    <text evidence="8">The sequence shown here is derived from an EMBL/GenBank/DDBJ whole genome shotgun (WGS) entry which is preliminary data.</text>
</comment>
<dbReference type="EMBL" id="BPQP01000012">
    <property type="protein sequence ID" value="GJD93601.1"/>
    <property type="molecule type" value="Genomic_DNA"/>
</dbReference>
<dbReference type="InterPro" id="IPR027385">
    <property type="entry name" value="Beta-barrel_OMP"/>
</dbReference>
<feature type="signal peptide" evidence="6">
    <location>
        <begin position="1"/>
        <end position="24"/>
    </location>
</feature>
<keyword evidence="9" id="KW-1185">Reference proteome</keyword>
<reference evidence="8" key="2">
    <citation type="submission" date="2021-08" db="EMBL/GenBank/DDBJ databases">
        <authorList>
            <person name="Tani A."/>
            <person name="Ola A."/>
            <person name="Ogura Y."/>
            <person name="Katsura K."/>
            <person name="Hayashi T."/>
        </authorList>
    </citation>
    <scope>NUCLEOTIDE SEQUENCE</scope>
    <source>
        <strain evidence="8">DSM 19015</strain>
    </source>
</reference>
<keyword evidence="4" id="KW-0998">Cell outer membrane</keyword>
<name>A0ABQ4RS40_9HYPH</name>
<evidence type="ECO:0000256" key="3">
    <source>
        <dbReference type="ARBA" id="ARBA00023136"/>
    </source>
</evidence>
<gene>
    <name evidence="8" type="ORF">OCOJLMKI_0797</name>
</gene>
<evidence type="ECO:0000313" key="9">
    <source>
        <dbReference type="Proteomes" id="UP001055125"/>
    </source>
</evidence>
<protein>
    <recommendedName>
        <fullName evidence="7">Outer membrane protein beta-barrel domain-containing protein</fullName>
    </recommendedName>
</protein>
<evidence type="ECO:0000256" key="6">
    <source>
        <dbReference type="SAM" id="SignalP"/>
    </source>
</evidence>
<reference evidence="8" key="1">
    <citation type="journal article" date="2021" name="Front. Microbiol.">
        <title>Comprehensive Comparative Genomics and Phenotyping of Methylobacterium Species.</title>
        <authorList>
            <person name="Alessa O."/>
            <person name="Ogura Y."/>
            <person name="Fujitani Y."/>
            <person name="Takami H."/>
            <person name="Hayashi T."/>
            <person name="Sahin N."/>
            <person name="Tani A."/>
        </authorList>
    </citation>
    <scope>NUCLEOTIDE SEQUENCE</scope>
    <source>
        <strain evidence="8">DSM 19015</strain>
    </source>
</reference>
<proteinExistence type="inferred from homology"/>
<evidence type="ECO:0000313" key="8">
    <source>
        <dbReference type="EMBL" id="GJD93601.1"/>
    </source>
</evidence>
<dbReference type="Proteomes" id="UP001055125">
    <property type="component" value="Unassembled WGS sequence"/>
</dbReference>
<keyword evidence="3" id="KW-0472">Membrane</keyword>
<sequence length="262" mass="27765">MSIYVPERVSLLVAGMLLASPAFSADLPVRAAPVLPPLPPVFTWTGFYAGVNGGYGFDAGRRSTDPVFVPGAGVVFPSNRRREGGFVGGGQIGYLQQFTPGSGFVVGVEGDGQYVGRERRRGRLGGVTFGRRDDDGGLVATFRARLGYAVDRFLVYGTSGLAIGDLRRDPGAAGFALVPNGPATFDGRRDRIKTGFVAGAGVEYAVTDNVSVRVEGLYVNLDEGKRRATTVFVPGTAAPVNLRRRGEDGDIAIVRAGLNYRF</sequence>
<dbReference type="Pfam" id="PF13505">
    <property type="entry name" value="OMP_b-brl"/>
    <property type="match status" value="1"/>
</dbReference>
<feature type="domain" description="Outer membrane protein beta-barrel" evidence="7">
    <location>
        <begin position="43"/>
        <end position="262"/>
    </location>
</feature>
<dbReference type="RefSeq" id="WP_238242805.1">
    <property type="nucleotide sequence ID" value="NZ_BPQP01000012.1"/>
</dbReference>
<evidence type="ECO:0000256" key="1">
    <source>
        <dbReference type="ARBA" id="ARBA00004442"/>
    </source>
</evidence>